<evidence type="ECO:0000256" key="1">
    <source>
        <dbReference type="PROSITE-ProRule" id="PRU00497"/>
    </source>
</evidence>
<reference evidence="3" key="2">
    <citation type="journal article" date="2018" name="Proc. Natl. Acad. Sci. U.S.A.">
        <title>A comprehensive omics analysis and functional survey of cuticular proteins in the brown planthopper.</title>
        <authorList>
            <person name="Pan P.L."/>
            <person name="Ye Y.X."/>
            <person name="Lou Y.H."/>
            <person name="Lu J.B."/>
            <person name="Cheng C."/>
            <person name="Shen Y."/>
            <person name="Moussian B."/>
            <person name="Zhang C.X."/>
        </authorList>
    </citation>
    <scope>NUCLEOTIDE SEQUENCE</scope>
    <source>
        <strain evidence="3">NlugCpr34</strain>
    </source>
</reference>
<proteinExistence type="evidence at transcript level"/>
<keyword evidence="1" id="KW-0193">Cuticle</keyword>
<reference evidence="3" key="1">
    <citation type="submission" date="2017-09" db="EMBL/GenBank/DDBJ databases">
        <authorList>
            <person name="Ehlers B."/>
            <person name="Leendertz F.H."/>
        </authorList>
    </citation>
    <scope>NUCLEOTIDE SEQUENCE</scope>
    <source>
        <strain evidence="3">NlugCpr34</strain>
    </source>
</reference>
<accession>A0A2S1ZS88</accession>
<feature type="region of interest" description="Disordered" evidence="2">
    <location>
        <begin position="203"/>
        <end position="319"/>
    </location>
</feature>
<feature type="compositionally biased region" description="Polar residues" evidence="2">
    <location>
        <begin position="277"/>
        <end position="292"/>
    </location>
</feature>
<feature type="compositionally biased region" description="Low complexity" evidence="2">
    <location>
        <begin position="219"/>
        <end position="235"/>
    </location>
</feature>
<dbReference type="GO" id="GO:0042302">
    <property type="term" value="F:structural constituent of cuticle"/>
    <property type="evidence" value="ECO:0007669"/>
    <property type="project" value="UniProtKB-UniRule"/>
</dbReference>
<dbReference type="AlphaFoldDB" id="A0A2S1ZS88"/>
<dbReference type="InterPro" id="IPR000618">
    <property type="entry name" value="Insect_cuticle"/>
</dbReference>
<feature type="compositionally biased region" description="Gly residues" evidence="2">
    <location>
        <begin position="243"/>
        <end position="253"/>
    </location>
</feature>
<dbReference type="Pfam" id="PF00379">
    <property type="entry name" value="Chitin_bind_4"/>
    <property type="match status" value="1"/>
</dbReference>
<feature type="compositionally biased region" description="Basic and acidic residues" evidence="2">
    <location>
        <begin position="144"/>
        <end position="177"/>
    </location>
</feature>
<organism evidence="3">
    <name type="scientific">Nilaparvata lugens</name>
    <name type="common">Brown planthopper</name>
    <dbReference type="NCBI Taxonomy" id="108931"/>
    <lineage>
        <taxon>Eukaryota</taxon>
        <taxon>Metazoa</taxon>
        <taxon>Ecdysozoa</taxon>
        <taxon>Arthropoda</taxon>
        <taxon>Hexapoda</taxon>
        <taxon>Insecta</taxon>
        <taxon>Pterygota</taxon>
        <taxon>Neoptera</taxon>
        <taxon>Paraneoptera</taxon>
        <taxon>Hemiptera</taxon>
        <taxon>Auchenorrhyncha</taxon>
        <taxon>Fulgoroidea</taxon>
        <taxon>Delphacidae</taxon>
        <taxon>Delphacinae</taxon>
        <taxon>Nilaparvata</taxon>
    </lineage>
</organism>
<evidence type="ECO:0000313" key="3">
    <source>
        <dbReference type="EMBL" id="AWK28330.1"/>
    </source>
</evidence>
<evidence type="ECO:0000256" key="2">
    <source>
        <dbReference type="SAM" id="MobiDB-lite"/>
    </source>
</evidence>
<dbReference type="PROSITE" id="PS51155">
    <property type="entry name" value="CHIT_BIND_RR_2"/>
    <property type="match status" value="1"/>
</dbReference>
<dbReference type="OrthoDB" id="8191482at2759"/>
<feature type="region of interest" description="Disordered" evidence="2">
    <location>
        <begin position="144"/>
        <end position="185"/>
    </location>
</feature>
<protein>
    <submittedName>
        <fullName evidence="3">Cuticular protein</fullName>
    </submittedName>
</protein>
<dbReference type="EMBL" id="MF942807">
    <property type="protein sequence ID" value="AWK28330.1"/>
    <property type="molecule type" value="mRNA"/>
</dbReference>
<sequence length="475" mass="55003">MDLNFLRTLGSNWCGPSTLRRMTTYNQASILLILAILITTPQTIRSQRPTNGDKEVVLNIEDPEKTQYLEQNFNTSSYNFGYELGPDGQFHHENRGPDGVVYGCYGYIDPDGNLRVTHYLSDGWGYRVVKPGEDIELFLHPHEHHQEPEQSIDHESHGEHHGNHGEHHENHGENHEHHHEHHGQITPWKDLYFPKGCGNLMGNITQTPQFPGNPPVNAGTSGQPSVTGTGSSTTSNQPQRPGSGQGVAVGSPGGSSPTGPQGLVTGVRPQRPGTGGTSQPLRPSGQSPSPGSNLGGSQGPNPQGSRPQGAILPGQSSTKPYGNRWIRTWGSWRIWRTSRTRRVTRIWWSWRIWRSSRTRRATRTWWSWRIWRTSRTRRATRTWWSWRIWRTSRTRRATRIWWSWRIWRTSRTRRATSIRWCCRIWRTSRTRRATSIRWCCRIWRTSRTRWTFWSRFTRTRRATKTRRTSGIWRTF</sequence>
<name>A0A2S1ZS88_NILLU</name>